<feature type="region of interest" description="Disordered" evidence="1">
    <location>
        <begin position="114"/>
        <end position="143"/>
    </location>
</feature>
<keyword evidence="3" id="KW-1185">Reference proteome</keyword>
<gene>
    <name evidence="2" type="ORF">EVAR_96975_1</name>
</gene>
<dbReference type="AlphaFoldDB" id="A0A4C1VFB3"/>
<organism evidence="2 3">
    <name type="scientific">Eumeta variegata</name>
    <name type="common">Bagworm moth</name>
    <name type="synonym">Eumeta japonica</name>
    <dbReference type="NCBI Taxonomy" id="151549"/>
    <lineage>
        <taxon>Eukaryota</taxon>
        <taxon>Metazoa</taxon>
        <taxon>Ecdysozoa</taxon>
        <taxon>Arthropoda</taxon>
        <taxon>Hexapoda</taxon>
        <taxon>Insecta</taxon>
        <taxon>Pterygota</taxon>
        <taxon>Neoptera</taxon>
        <taxon>Endopterygota</taxon>
        <taxon>Lepidoptera</taxon>
        <taxon>Glossata</taxon>
        <taxon>Ditrysia</taxon>
        <taxon>Tineoidea</taxon>
        <taxon>Psychidae</taxon>
        <taxon>Oiketicinae</taxon>
        <taxon>Eumeta</taxon>
    </lineage>
</organism>
<comment type="caution">
    <text evidence="2">The sequence shown here is derived from an EMBL/GenBank/DDBJ whole genome shotgun (WGS) entry which is preliminary data.</text>
</comment>
<evidence type="ECO:0000256" key="1">
    <source>
        <dbReference type="SAM" id="MobiDB-lite"/>
    </source>
</evidence>
<sequence length="143" mass="15588">MNAANALAYFRRDGPGADHPRGAPARHYRLPTSYLGVMAAISPCADAYEKSITSRSAYVSIIVKSVSADRLLVCSPVSEYLQVEEWFPGKYCVLQRLGSLQRLGEMFSLPRAQRGEVCGRPPPAPSAYPLRSADRFGRSPGPS</sequence>
<accession>A0A4C1VFB3</accession>
<dbReference type="Proteomes" id="UP000299102">
    <property type="component" value="Unassembled WGS sequence"/>
</dbReference>
<dbReference type="EMBL" id="BGZK01000326">
    <property type="protein sequence ID" value="GBP36982.1"/>
    <property type="molecule type" value="Genomic_DNA"/>
</dbReference>
<name>A0A4C1VFB3_EUMVA</name>
<evidence type="ECO:0000313" key="2">
    <source>
        <dbReference type="EMBL" id="GBP36982.1"/>
    </source>
</evidence>
<proteinExistence type="predicted"/>
<evidence type="ECO:0000313" key="3">
    <source>
        <dbReference type="Proteomes" id="UP000299102"/>
    </source>
</evidence>
<protein>
    <submittedName>
        <fullName evidence="2">Uncharacterized protein</fullName>
    </submittedName>
</protein>
<reference evidence="2 3" key="1">
    <citation type="journal article" date="2019" name="Commun. Biol.">
        <title>The bagworm genome reveals a unique fibroin gene that provides high tensile strength.</title>
        <authorList>
            <person name="Kono N."/>
            <person name="Nakamura H."/>
            <person name="Ohtoshi R."/>
            <person name="Tomita M."/>
            <person name="Numata K."/>
            <person name="Arakawa K."/>
        </authorList>
    </citation>
    <scope>NUCLEOTIDE SEQUENCE [LARGE SCALE GENOMIC DNA]</scope>
</reference>